<dbReference type="InterPro" id="IPR007138">
    <property type="entry name" value="ABM_dom"/>
</dbReference>
<evidence type="ECO:0000313" key="4">
    <source>
        <dbReference type="Proteomes" id="UP001230951"/>
    </source>
</evidence>
<dbReference type="PROSITE" id="PS51725">
    <property type="entry name" value="ABM"/>
    <property type="match status" value="1"/>
</dbReference>
<comment type="caution">
    <text evidence="2">The sequence shown here is derived from an EMBL/GenBank/DDBJ whole genome shotgun (WGS) entry which is preliminary data.</text>
</comment>
<dbReference type="Gene3D" id="3.30.70.100">
    <property type="match status" value="1"/>
</dbReference>
<name>A0AAW8DH87_9MICC</name>
<evidence type="ECO:0000259" key="1">
    <source>
        <dbReference type="PROSITE" id="PS51725"/>
    </source>
</evidence>
<reference evidence="2 4" key="1">
    <citation type="submission" date="2023-07" db="EMBL/GenBank/DDBJ databases">
        <title>Sorghum-associated microbial communities from plants grown in Nebraska, USA.</title>
        <authorList>
            <person name="Schachtman D."/>
        </authorList>
    </citation>
    <scope>NUCLEOTIDE SEQUENCE</scope>
    <source>
        <strain evidence="2">DS1006</strain>
        <strain evidence="3 4">DS1016</strain>
    </source>
</reference>
<dbReference type="AlphaFoldDB" id="A0AAW8DH87"/>
<proteinExistence type="predicted"/>
<feature type="domain" description="ABM" evidence="1">
    <location>
        <begin position="2"/>
        <end position="92"/>
    </location>
</feature>
<dbReference type="Proteomes" id="UP001242995">
    <property type="component" value="Unassembled WGS sequence"/>
</dbReference>
<sequence>MILEHAILPVRPGSESDFEEAFRMARPLISRQRGFQSLSISRSIESPNLYLLLVEWDSVEAHSDGFRGSADYERWKELLHHFYDPFPVVEHFTTVR</sequence>
<accession>A0AAW8DH87</accession>
<dbReference type="Proteomes" id="UP001230951">
    <property type="component" value="Unassembled WGS sequence"/>
</dbReference>
<evidence type="ECO:0000313" key="2">
    <source>
        <dbReference type="EMBL" id="MDP9906013.1"/>
    </source>
</evidence>
<organism evidence="2 5">
    <name type="scientific">Arthrobacter bambusae</name>
    <dbReference type="NCBI Taxonomy" id="1338426"/>
    <lineage>
        <taxon>Bacteria</taxon>
        <taxon>Bacillati</taxon>
        <taxon>Actinomycetota</taxon>
        <taxon>Actinomycetes</taxon>
        <taxon>Micrococcales</taxon>
        <taxon>Micrococcaceae</taxon>
        <taxon>Arthrobacter</taxon>
    </lineage>
</organism>
<dbReference type="SUPFAM" id="SSF54909">
    <property type="entry name" value="Dimeric alpha+beta barrel"/>
    <property type="match status" value="1"/>
</dbReference>
<dbReference type="RefSeq" id="WP_306962317.1">
    <property type="nucleotide sequence ID" value="NZ_JAUSRG010000008.1"/>
</dbReference>
<gene>
    <name evidence="2" type="ORF">J2S90_002984</name>
    <name evidence="3" type="ORF">J2S93_003062</name>
</gene>
<evidence type="ECO:0000313" key="3">
    <source>
        <dbReference type="EMBL" id="MDQ0181624.1"/>
    </source>
</evidence>
<protein>
    <submittedName>
        <fullName evidence="2">Heme-degrading monooxygenase HmoA</fullName>
    </submittedName>
</protein>
<dbReference type="InterPro" id="IPR011008">
    <property type="entry name" value="Dimeric_a/b-barrel"/>
</dbReference>
<dbReference type="Pfam" id="PF03992">
    <property type="entry name" value="ABM"/>
    <property type="match status" value="1"/>
</dbReference>
<evidence type="ECO:0000313" key="5">
    <source>
        <dbReference type="Proteomes" id="UP001242995"/>
    </source>
</evidence>
<keyword evidence="4" id="KW-1185">Reference proteome</keyword>
<dbReference type="EMBL" id="JAUSRG010000008">
    <property type="protein sequence ID" value="MDP9906013.1"/>
    <property type="molecule type" value="Genomic_DNA"/>
</dbReference>
<keyword evidence="2" id="KW-0503">Monooxygenase</keyword>
<dbReference type="GO" id="GO:0004497">
    <property type="term" value="F:monooxygenase activity"/>
    <property type="evidence" value="ECO:0007669"/>
    <property type="project" value="UniProtKB-KW"/>
</dbReference>
<keyword evidence="2" id="KW-0560">Oxidoreductase</keyword>
<dbReference type="EMBL" id="JAUSTF010000006">
    <property type="protein sequence ID" value="MDQ0181624.1"/>
    <property type="molecule type" value="Genomic_DNA"/>
</dbReference>